<dbReference type="EMBL" id="BOPF01000010">
    <property type="protein sequence ID" value="GIJ46407.1"/>
    <property type="molecule type" value="Genomic_DNA"/>
</dbReference>
<organism evidence="3 4">
    <name type="scientific">Virgisporangium aliadipatigenens</name>
    <dbReference type="NCBI Taxonomy" id="741659"/>
    <lineage>
        <taxon>Bacteria</taxon>
        <taxon>Bacillati</taxon>
        <taxon>Actinomycetota</taxon>
        <taxon>Actinomycetes</taxon>
        <taxon>Micromonosporales</taxon>
        <taxon>Micromonosporaceae</taxon>
        <taxon>Virgisporangium</taxon>
    </lineage>
</organism>
<evidence type="ECO:0000259" key="2">
    <source>
        <dbReference type="Pfam" id="PF12439"/>
    </source>
</evidence>
<sequence>MVGLGSQVLGDDRAGAAREWLVTDGLGGYAMGTASLLRTRRYHALQVISGQPAAVRTVGLVALDPVVTTAGGTPVELGVHEWADGTVHPTGHCLLERFELVDGLPRWRWRIGDVVLERELAMAHGRAALGVVHRLVSGGPVQLTLDALLTRRDAHGERGAGGPDVDVAHLSDGCVVEDLYRLRGTGWEPAGGWWRGAHTREEAARGLSATEDLWHAGRFAVRLTPGATHEVLCWAGDLDVAPRPPSALIAAARARAHAITADAGDAPDREVAATALLAADRFVITGANGPDVVAGYPWFGAWSRDTMISYEGLFLATGRYEEGRALLRGYAATLSEGMLANTADTGQTEFNTVDATLWFLHAVERHVARAGDADLAAELLPALLDVIEAHVAGTRYNIRMDPADGLISQGAPGVALTWMDARVEGVPVTPRHGKPVEVNALWVNALGGLGTLFDRVRGAGRPDWLEALHWRARASFAARFPAGDRLYDVIDGPSGDDRSLRPNQLLAYSLPYAPLPPDPAVLATVSAHLLTPLGLRTLAPDAPGYAPLHRGDPAARDAAYHQGTVWPWLLGPYIDCYRSLHNVNDSPLVGIEAHLAEWGLASISETADGQAPHLATGCPFQCWSVAEFVRVRHSPARGGESA</sequence>
<feature type="domain" description="Glycogen debranching enzyme C-terminal" evidence="1">
    <location>
        <begin position="279"/>
        <end position="630"/>
    </location>
</feature>
<dbReference type="SUPFAM" id="SSF48208">
    <property type="entry name" value="Six-hairpin glycosidases"/>
    <property type="match status" value="1"/>
</dbReference>
<dbReference type="GO" id="GO:0005980">
    <property type="term" value="P:glycogen catabolic process"/>
    <property type="evidence" value="ECO:0007669"/>
    <property type="project" value="InterPro"/>
</dbReference>
<feature type="domain" description="Glycogen debranching enzyme bacterial and archaeal type N-terminal" evidence="2">
    <location>
        <begin position="18"/>
        <end position="228"/>
    </location>
</feature>
<dbReference type="InterPro" id="IPR008928">
    <property type="entry name" value="6-hairpin_glycosidase_sf"/>
</dbReference>
<dbReference type="RefSeq" id="WP_203899937.1">
    <property type="nucleotide sequence ID" value="NZ_BOPF01000010.1"/>
</dbReference>
<dbReference type="GO" id="GO:0004135">
    <property type="term" value="F:amylo-alpha-1,6-glucosidase activity"/>
    <property type="evidence" value="ECO:0007669"/>
    <property type="project" value="InterPro"/>
</dbReference>
<gene>
    <name evidence="3" type="ORF">Val02_32930</name>
</gene>
<dbReference type="PANTHER" id="PTHR10569">
    <property type="entry name" value="GLYCOGEN DEBRANCHING ENZYME"/>
    <property type="match status" value="1"/>
</dbReference>
<dbReference type="Pfam" id="PF12439">
    <property type="entry name" value="GDE_N"/>
    <property type="match status" value="1"/>
</dbReference>
<dbReference type="Proteomes" id="UP000619260">
    <property type="component" value="Unassembled WGS sequence"/>
</dbReference>
<dbReference type="AlphaFoldDB" id="A0A8J4DRJ8"/>
<reference evidence="3" key="1">
    <citation type="submission" date="2021-01" db="EMBL/GenBank/DDBJ databases">
        <title>Whole genome shotgun sequence of Virgisporangium aliadipatigenens NBRC 105644.</title>
        <authorList>
            <person name="Komaki H."/>
            <person name="Tamura T."/>
        </authorList>
    </citation>
    <scope>NUCLEOTIDE SEQUENCE</scope>
    <source>
        <strain evidence="3">NBRC 105644</strain>
    </source>
</reference>
<dbReference type="Gene3D" id="1.50.10.10">
    <property type="match status" value="1"/>
</dbReference>
<evidence type="ECO:0000259" key="1">
    <source>
        <dbReference type="Pfam" id="PF06202"/>
    </source>
</evidence>
<dbReference type="PANTHER" id="PTHR10569:SF2">
    <property type="entry name" value="GLYCOGEN DEBRANCHING ENZYME"/>
    <property type="match status" value="1"/>
</dbReference>
<name>A0A8J4DRJ8_9ACTN</name>
<dbReference type="GO" id="GO:0004134">
    <property type="term" value="F:4-alpha-glucanotransferase activity"/>
    <property type="evidence" value="ECO:0007669"/>
    <property type="project" value="InterPro"/>
</dbReference>
<dbReference type="InterPro" id="IPR032790">
    <property type="entry name" value="GDE_C"/>
</dbReference>
<proteinExistence type="predicted"/>
<evidence type="ECO:0000313" key="4">
    <source>
        <dbReference type="Proteomes" id="UP000619260"/>
    </source>
</evidence>
<dbReference type="InterPro" id="IPR024742">
    <property type="entry name" value="Glycogen_debranch_N"/>
</dbReference>
<dbReference type="InterPro" id="IPR012341">
    <property type="entry name" value="6hp_glycosidase-like_sf"/>
</dbReference>
<comment type="caution">
    <text evidence="3">The sequence shown here is derived from an EMBL/GenBank/DDBJ whole genome shotgun (WGS) entry which is preliminary data.</text>
</comment>
<dbReference type="InterPro" id="IPR010401">
    <property type="entry name" value="AGL/Gdb1"/>
</dbReference>
<evidence type="ECO:0000313" key="3">
    <source>
        <dbReference type="EMBL" id="GIJ46407.1"/>
    </source>
</evidence>
<accession>A0A8J4DRJ8</accession>
<keyword evidence="4" id="KW-1185">Reference proteome</keyword>
<dbReference type="Pfam" id="PF06202">
    <property type="entry name" value="GDE_C"/>
    <property type="match status" value="1"/>
</dbReference>
<protein>
    <submittedName>
        <fullName evidence="3">Glycogen debranching protein</fullName>
    </submittedName>
</protein>